<evidence type="ECO:0000256" key="8">
    <source>
        <dbReference type="ARBA" id="ARBA00022741"/>
    </source>
</evidence>
<feature type="domain" description="NB-ARC" evidence="12">
    <location>
        <begin position="163"/>
        <end position="284"/>
    </location>
</feature>
<keyword evidence="10" id="KW-0067">ATP-binding</keyword>
<dbReference type="GO" id="GO:0051707">
    <property type="term" value="P:response to other organism"/>
    <property type="evidence" value="ECO:0007669"/>
    <property type="project" value="UniProtKB-ARBA"/>
</dbReference>
<dbReference type="Pfam" id="PF00931">
    <property type="entry name" value="NB-ARC"/>
    <property type="match status" value="2"/>
</dbReference>
<feature type="domain" description="Disease resistance R13L4/SHOC-2-like LRR" evidence="14">
    <location>
        <begin position="790"/>
        <end position="1068"/>
    </location>
</feature>
<dbReference type="Gene3D" id="1.10.8.430">
    <property type="entry name" value="Helical domain of apoptotic protease-activating factors"/>
    <property type="match status" value="1"/>
</dbReference>
<dbReference type="Gene3D" id="1.20.5.4130">
    <property type="match status" value="1"/>
</dbReference>
<keyword evidence="9" id="KW-0611">Plant defense</keyword>
<evidence type="ECO:0000256" key="10">
    <source>
        <dbReference type="ARBA" id="ARBA00022840"/>
    </source>
</evidence>
<dbReference type="InterPro" id="IPR032675">
    <property type="entry name" value="LRR_dom_sf"/>
</dbReference>
<comment type="function">
    <text evidence="1">Confers resistance to late blight (Phytophthora infestans) races carrying the avirulence gene Avr1. Resistance proteins guard the plant against pathogens that contain an appropriate avirulence protein via an indirect interaction with this avirulence protein. That triggers a defense system including the hypersensitive response, which restricts the pathogen growth.</text>
</comment>
<dbReference type="GO" id="GO:0005524">
    <property type="term" value="F:ATP binding"/>
    <property type="evidence" value="ECO:0007669"/>
    <property type="project" value="UniProtKB-KW"/>
</dbReference>
<dbReference type="Proteomes" id="UP001567538">
    <property type="component" value="Unassembled WGS sequence"/>
</dbReference>
<dbReference type="Pfam" id="PF23598">
    <property type="entry name" value="LRR_14"/>
    <property type="match status" value="1"/>
</dbReference>
<dbReference type="FunFam" id="1.10.10.10:FF:000322">
    <property type="entry name" value="Probable disease resistance protein At1g63360"/>
    <property type="match status" value="1"/>
</dbReference>
<feature type="domain" description="NB-ARC" evidence="12">
    <location>
        <begin position="414"/>
        <end position="581"/>
    </location>
</feature>
<evidence type="ECO:0000256" key="1">
    <source>
        <dbReference type="ARBA" id="ARBA00002074"/>
    </source>
</evidence>
<evidence type="ECO:0000256" key="5">
    <source>
        <dbReference type="ARBA" id="ARBA00022614"/>
    </source>
</evidence>
<dbReference type="Gene3D" id="3.80.10.10">
    <property type="entry name" value="Ribonuclease Inhibitor"/>
    <property type="match status" value="1"/>
</dbReference>
<evidence type="ECO:0000256" key="11">
    <source>
        <dbReference type="SAM" id="MobiDB-lite"/>
    </source>
</evidence>
<evidence type="ECO:0000259" key="12">
    <source>
        <dbReference type="Pfam" id="PF00931"/>
    </source>
</evidence>
<evidence type="ECO:0000256" key="3">
    <source>
        <dbReference type="ARBA" id="ARBA00008894"/>
    </source>
</evidence>
<evidence type="ECO:0000256" key="4">
    <source>
        <dbReference type="ARBA" id="ARBA00022490"/>
    </source>
</evidence>
<evidence type="ECO:0000256" key="7">
    <source>
        <dbReference type="ARBA" id="ARBA00022737"/>
    </source>
</evidence>
<name>A0ABD1GZ26_SALDI</name>
<evidence type="ECO:0000256" key="2">
    <source>
        <dbReference type="ARBA" id="ARBA00004496"/>
    </source>
</evidence>
<accession>A0ABD1GZ26</accession>
<dbReference type="Gene3D" id="3.40.50.300">
    <property type="entry name" value="P-loop containing nucleotide triphosphate hydrolases"/>
    <property type="match status" value="2"/>
</dbReference>
<feature type="compositionally biased region" description="Basic and acidic residues" evidence="11">
    <location>
        <begin position="78"/>
        <end position="92"/>
    </location>
</feature>
<evidence type="ECO:0000313" key="15">
    <source>
        <dbReference type="EMBL" id="KAL1548373.1"/>
    </source>
</evidence>
<organism evidence="15 16">
    <name type="scientific">Salvia divinorum</name>
    <name type="common">Maria pastora</name>
    <name type="synonym">Diviner's sage</name>
    <dbReference type="NCBI Taxonomy" id="28513"/>
    <lineage>
        <taxon>Eukaryota</taxon>
        <taxon>Viridiplantae</taxon>
        <taxon>Streptophyta</taxon>
        <taxon>Embryophyta</taxon>
        <taxon>Tracheophyta</taxon>
        <taxon>Spermatophyta</taxon>
        <taxon>Magnoliopsida</taxon>
        <taxon>eudicotyledons</taxon>
        <taxon>Gunneridae</taxon>
        <taxon>Pentapetalae</taxon>
        <taxon>asterids</taxon>
        <taxon>lamiids</taxon>
        <taxon>Lamiales</taxon>
        <taxon>Lamiaceae</taxon>
        <taxon>Nepetoideae</taxon>
        <taxon>Mentheae</taxon>
        <taxon>Salviinae</taxon>
        <taxon>Salvia</taxon>
        <taxon>Salvia subgen. Calosphace</taxon>
    </lineage>
</organism>
<dbReference type="SUPFAM" id="SSF52058">
    <property type="entry name" value="L domain-like"/>
    <property type="match status" value="1"/>
</dbReference>
<dbReference type="GO" id="GO:0006952">
    <property type="term" value="P:defense response"/>
    <property type="evidence" value="ECO:0007669"/>
    <property type="project" value="UniProtKB-KW"/>
</dbReference>
<dbReference type="AlphaFoldDB" id="A0ABD1GZ26"/>
<gene>
    <name evidence="15" type="ORF">AAHA92_16614</name>
</gene>
<evidence type="ECO:0000259" key="14">
    <source>
        <dbReference type="Pfam" id="PF23598"/>
    </source>
</evidence>
<reference evidence="15 16" key="1">
    <citation type="submission" date="2024-06" db="EMBL/GenBank/DDBJ databases">
        <title>A chromosome level genome sequence of Diviner's sage (Salvia divinorum).</title>
        <authorList>
            <person name="Ford S.A."/>
            <person name="Ro D.-K."/>
            <person name="Ness R.W."/>
            <person name="Phillips M.A."/>
        </authorList>
    </citation>
    <scope>NUCLEOTIDE SEQUENCE [LARGE SCALE GENOMIC DNA]</scope>
    <source>
        <strain evidence="15">SAF-2024a</strain>
        <tissue evidence="15">Leaf</tissue>
    </source>
</reference>
<dbReference type="Gene3D" id="1.10.10.10">
    <property type="entry name" value="Winged helix-like DNA-binding domain superfamily/Winged helix DNA-binding domain"/>
    <property type="match status" value="1"/>
</dbReference>
<evidence type="ECO:0000256" key="9">
    <source>
        <dbReference type="ARBA" id="ARBA00022821"/>
    </source>
</evidence>
<comment type="similarity">
    <text evidence="3">Belongs to the disease resistance NB-LRR family.</text>
</comment>
<dbReference type="Pfam" id="PF23559">
    <property type="entry name" value="WHD_DRP"/>
    <property type="match status" value="1"/>
</dbReference>
<dbReference type="PANTHER" id="PTHR23155:SF1152">
    <property type="entry name" value="AAA+ ATPASE DOMAIN-CONTAINING PROTEIN"/>
    <property type="match status" value="1"/>
</dbReference>
<dbReference type="InterPro" id="IPR042197">
    <property type="entry name" value="Apaf_helical"/>
</dbReference>
<dbReference type="InterPro" id="IPR036388">
    <property type="entry name" value="WH-like_DNA-bd_sf"/>
</dbReference>
<evidence type="ECO:0000256" key="6">
    <source>
        <dbReference type="ARBA" id="ARBA00022667"/>
    </source>
</evidence>
<dbReference type="PRINTS" id="PR00364">
    <property type="entry name" value="DISEASERSIST"/>
</dbReference>
<dbReference type="InterPro" id="IPR002182">
    <property type="entry name" value="NB-ARC"/>
</dbReference>
<proteinExistence type="inferred from homology"/>
<keyword evidence="6" id="KW-0381">Hypersensitive response</keyword>
<feature type="region of interest" description="Disordered" evidence="11">
    <location>
        <begin position="78"/>
        <end position="99"/>
    </location>
</feature>
<dbReference type="SUPFAM" id="SSF52540">
    <property type="entry name" value="P-loop containing nucleoside triphosphate hydrolases"/>
    <property type="match status" value="2"/>
</dbReference>
<dbReference type="EMBL" id="JBEAFC010000007">
    <property type="protein sequence ID" value="KAL1548373.1"/>
    <property type="molecule type" value="Genomic_DNA"/>
</dbReference>
<feature type="domain" description="Disease resistance protein winged helix" evidence="13">
    <location>
        <begin position="664"/>
        <end position="732"/>
    </location>
</feature>
<dbReference type="InterPro" id="IPR044974">
    <property type="entry name" value="Disease_R_plants"/>
</dbReference>
<evidence type="ECO:0000313" key="16">
    <source>
        <dbReference type="Proteomes" id="UP001567538"/>
    </source>
</evidence>
<evidence type="ECO:0000259" key="13">
    <source>
        <dbReference type="Pfam" id="PF23559"/>
    </source>
</evidence>
<keyword evidence="8" id="KW-0547">Nucleotide-binding</keyword>
<protein>
    <submittedName>
        <fullName evidence="15">Late blight resistance protein R1A-10</fullName>
    </submittedName>
</protein>
<sequence length="1119" mass="127974">MAYAAVISLKNTLDRLLHSSHLNLNTRKLIKHAYKQTISLQQLLSTLDDCSSRNLNAVDQQITHETHKLENLLEFHDSNPFLDHKPNNRKETSGSWQNSEEISQGIQSFCETVDKITEDSVAEIPHFSPEQDHDSDDQSYVKKGTVSVDYGEARDRLTERTRPNDFGIFQITGELGCGTTIAAAAILEDLKRCFDCAAGVRVGPVHERREILVCILAQINEPCESLDGKGEVEMGEFLYESLKGRRYLIVMDDVRDVGIWNFLESSFPVEDNGSAVLFTTRRQEKKLLRIRNRYMSYNMACRDQDTWWYMFRAGLFGPEECHAELEEAGKMILHNCRSLAIVILKVLLHLLKAEKTAQYWNQLAADQQNPIFIVDDEISEMCKIQEDLSSVSYSFLDEEEKGLLLEFIDFSNHIENIKKEILPQMFFPKMLTISFLGMAGIGKTTLAKEIFEDPMIRRCYDHHLWLTLGPEYVFEEILVDLLSQICPDIDKDGIKQDEDLVKRLCEQILDKKCLTVLDDVWSKKPLDYMKKLFPNIKGVALVTTRLAKVAQIGVDDPVCKMQLLNEEESWDLFCEEVFGETICPIRLEKAGKKIVENCEGLPLMIVTVASLLSRVEKTAALWNDAAQKNSQIFMDAYDQISTILVSSYKHLPQYLKVCFLYIGIFPQNKAIPTSQLILFWIAEGFLEPNSGNTIQDYAAECLLELESRCLVMVGQQSSSFKIKAFSLHSVFWHLSNNLATQSNFFRAFSTLADCGVENMEIMQRRLCIRNSTLLGIKDVHHSIASFSTTRSLICASPSHQYPVPVCFGLRLLRLMDALAIRLYEFPTEVVDSYFLRYLALTYNGSIPPCISKLWNLQFLIVSRHLSLVSSADSSYLPMEIWDMEELKHLQVAGSNLPDPDGGVALRHLSTLVGVSARSCTKKVLRKVSGLKRLGIRIELEPDENDDPYRCLNRISRLRRLESLKCVVVNPDFMPERVPPPAPRSMFPWGLKKLSLSGLGYPWEYMKIISKLENLQVLKLRCYAFQGPDWELRDDDLHALRFLLIEDTDLVRWKFSAACFIHLKCLCIKHCYQLEEIPPELCTSVETIQVVDCNPMVQNWAKDLEMRAYDIISSWDATKF</sequence>
<keyword evidence="7" id="KW-0677">Repeat</keyword>
<dbReference type="PANTHER" id="PTHR23155">
    <property type="entry name" value="DISEASE RESISTANCE PROTEIN RP"/>
    <property type="match status" value="1"/>
</dbReference>
<keyword evidence="4" id="KW-0963">Cytoplasm</keyword>
<dbReference type="InterPro" id="IPR055414">
    <property type="entry name" value="LRR_R13L4/SHOC2-like"/>
</dbReference>
<dbReference type="InterPro" id="IPR027417">
    <property type="entry name" value="P-loop_NTPase"/>
</dbReference>
<dbReference type="InterPro" id="IPR058922">
    <property type="entry name" value="WHD_DRP"/>
</dbReference>
<keyword evidence="5" id="KW-0433">Leucine-rich repeat</keyword>
<comment type="caution">
    <text evidence="15">The sequence shown here is derived from an EMBL/GenBank/DDBJ whole genome shotgun (WGS) entry which is preliminary data.</text>
</comment>
<keyword evidence="16" id="KW-1185">Reference proteome</keyword>
<comment type="subcellular location">
    <subcellularLocation>
        <location evidence="2">Cytoplasm</location>
    </subcellularLocation>
</comment>